<gene>
    <name evidence="9" type="ORF">SLNWT_5746</name>
</gene>
<dbReference type="EC" id="3.2.1.51" evidence="2"/>
<dbReference type="InterPro" id="IPR000933">
    <property type="entry name" value="Glyco_hydro_29"/>
</dbReference>
<dbReference type="InterPro" id="IPR008979">
    <property type="entry name" value="Galactose-bd-like_sf"/>
</dbReference>
<evidence type="ECO:0000256" key="4">
    <source>
        <dbReference type="ARBA" id="ARBA00022801"/>
    </source>
</evidence>
<evidence type="ECO:0000313" key="9">
    <source>
        <dbReference type="EMBL" id="AJE86122.1"/>
    </source>
</evidence>
<keyword evidence="5" id="KW-0326">Glycosidase</keyword>
<proteinExistence type="inferred from homology"/>
<dbReference type="GO" id="GO:0004560">
    <property type="term" value="F:alpha-L-fucosidase activity"/>
    <property type="evidence" value="ECO:0007669"/>
    <property type="project" value="InterPro"/>
</dbReference>
<dbReference type="GO" id="GO:0006004">
    <property type="term" value="P:fucose metabolic process"/>
    <property type="evidence" value="ECO:0007669"/>
    <property type="project" value="TreeGrafter"/>
</dbReference>
<dbReference type="InterPro" id="IPR057739">
    <property type="entry name" value="Glyco_hydro_29_N"/>
</dbReference>
<dbReference type="SUPFAM" id="SSF49785">
    <property type="entry name" value="Galactose-binding domain-like"/>
    <property type="match status" value="1"/>
</dbReference>
<evidence type="ECO:0000256" key="6">
    <source>
        <dbReference type="SAM" id="MobiDB-lite"/>
    </source>
</evidence>
<feature type="region of interest" description="Disordered" evidence="6">
    <location>
        <begin position="294"/>
        <end position="317"/>
    </location>
</feature>
<dbReference type="Proteomes" id="UP000031523">
    <property type="component" value="Chromosome"/>
</dbReference>
<protein>
    <recommendedName>
        <fullName evidence="2">alpha-L-fucosidase</fullName>
        <ecNumber evidence="2">3.2.1.51</ecNumber>
    </recommendedName>
</protein>
<keyword evidence="10" id="KW-1185">Reference proteome</keyword>
<reference evidence="9 10" key="1">
    <citation type="submission" date="2015-01" db="EMBL/GenBank/DDBJ databases">
        <title>Enhanced salinomycin production by adjusting the supply of polyketide extender units in Streptomyce albus DSM 41398.</title>
        <authorList>
            <person name="Lu C."/>
        </authorList>
    </citation>
    <scope>NUCLEOTIDE SEQUENCE [LARGE SCALE GENOMIC DNA]</scope>
    <source>
        <strain evidence="10">ATCC 21838 / DSM 41398 / FERM P-419 / JCM 4703 / NBRC 107858</strain>
    </source>
</reference>
<dbReference type="PANTHER" id="PTHR10030:SF37">
    <property type="entry name" value="ALPHA-L-FUCOSIDASE-RELATED"/>
    <property type="match status" value="1"/>
</dbReference>
<dbReference type="Gene3D" id="3.20.20.80">
    <property type="entry name" value="Glycosidases"/>
    <property type="match status" value="1"/>
</dbReference>
<feature type="region of interest" description="Disordered" evidence="6">
    <location>
        <begin position="185"/>
        <end position="208"/>
    </location>
</feature>
<dbReference type="SMART" id="SM00812">
    <property type="entry name" value="Alpha_L_fucos"/>
    <property type="match status" value="1"/>
</dbReference>
<dbReference type="PROSITE" id="PS50022">
    <property type="entry name" value="FA58C_3"/>
    <property type="match status" value="1"/>
</dbReference>
<name>A0A0B5F6V8_STRA4</name>
<dbReference type="SUPFAM" id="SSF51445">
    <property type="entry name" value="(Trans)glycosidases"/>
    <property type="match status" value="1"/>
</dbReference>
<evidence type="ECO:0000256" key="1">
    <source>
        <dbReference type="ARBA" id="ARBA00007951"/>
    </source>
</evidence>
<accession>A0A0B5F6V8</accession>
<sequence length="555" mass="60187">MRRRTMALLAAACLAWGGLAPATTASAGAADRAEPAAPAKQVVPVSPTDTRGQLLEKAAELTPSARQLAWQREELTGFVHFGPNTWSGRDTGLGTEDPDLLQPSELDTDQWVSTFKKAGFKKIILTAKHHDGMLLFPSAYSSYGVAASSWQSGKGDIVKSFTDSARKYGIKVGLYLSPADLHENQPGGSFGNGSPKKTSRIPTEGGSGRSFTFQADDYNRYYMNTLYELLTEYGKVSEVWFDGFDPTGGKQDYNFPDWFEIVRTLQPGASVFGGPDLRWVGNEDGYARASEWSVVPSRGGADPDGQREPTFGFTGDDIAGEDRLTTDSDHLAWFPAECDARLQPTWFAHPGQRPKSLAALEDMYFGSVGRNCQLLLNVGPGQDGRFAPSEVRRLTEFGDRIREIFDENLAEGARAADAEGTGHTRGNTPARVLDADDSTAWQPTAKNGALTLDLRGPRRFDTVLLQESLRVGQRVSAFAVDTWNGEEWRQAATATTIGYKRLLRLDAPVTAEKVRLRLLDSRAKPAAIATLALYDSGARPTPRPAPGADSAATAG</sequence>
<dbReference type="EMBL" id="CP010519">
    <property type="protein sequence ID" value="AJE86122.1"/>
    <property type="molecule type" value="Genomic_DNA"/>
</dbReference>
<dbReference type="InterPro" id="IPR017853">
    <property type="entry name" value="GH"/>
</dbReference>
<dbReference type="Gene3D" id="2.60.120.260">
    <property type="entry name" value="Galactose-binding domain-like"/>
    <property type="match status" value="1"/>
</dbReference>
<dbReference type="Pfam" id="PF01120">
    <property type="entry name" value="Alpha_L_fucos"/>
    <property type="match status" value="1"/>
</dbReference>
<evidence type="ECO:0000313" key="10">
    <source>
        <dbReference type="Proteomes" id="UP000031523"/>
    </source>
</evidence>
<evidence type="ECO:0000256" key="2">
    <source>
        <dbReference type="ARBA" id="ARBA00012662"/>
    </source>
</evidence>
<dbReference type="PANTHER" id="PTHR10030">
    <property type="entry name" value="ALPHA-L-FUCOSIDASE"/>
    <property type="match status" value="1"/>
</dbReference>
<evidence type="ECO:0000256" key="7">
    <source>
        <dbReference type="SAM" id="SignalP"/>
    </source>
</evidence>
<dbReference type="Pfam" id="PF00754">
    <property type="entry name" value="F5_F8_type_C"/>
    <property type="match status" value="1"/>
</dbReference>
<keyword evidence="3 7" id="KW-0732">Signal</keyword>
<keyword evidence="4" id="KW-0378">Hydrolase</keyword>
<dbReference type="SMR" id="A0A0B5F6V8"/>
<feature type="region of interest" description="Disordered" evidence="6">
    <location>
        <begin position="536"/>
        <end position="555"/>
    </location>
</feature>
<organism evidence="9 10">
    <name type="scientific">Streptomyces albus (strain ATCC 21838 / DSM 41398 / FERM P-419 / JCM 4703 / NBRC 107858)</name>
    <dbReference type="NCBI Taxonomy" id="1081613"/>
    <lineage>
        <taxon>Bacteria</taxon>
        <taxon>Bacillati</taxon>
        <taxon>Actinomycetota</taxon>
        <taxon>Actinomycetes</taxon>
        <taxon>Kitasatosporales</taxon>
        <taxon>Streptomycetaceae</taxon>
        <taxon>Streptomyces</taxon>
    </lineage>
</organism>
<dbReference type="GO" id="GO:0016139">
    <property type="term" value="P:glycoside catabolic process"/>
    <property type="evidence" value="ECO:0007669"/>
    <property type="project" value="TreeGrafter"/>
</dbReference>
<feature type="chain" id="PRO_5038447299" description="alpha-L-fucosidase" evidence="7">
    <location>
        <begin position="23"/>
        <end position="555"/>
    </location>
</feature>
<dbReference type="KEGG" id="sals:SLNWT_5746"/>
<dbReference type="GO" id="GO:0005764">
    <property type="term" value="C:lysosome"/>
    <property type="evidence" value="ECO:0007669"/>
    <property type="project" value="TreeGrafter"/>
</dbReference>
<feature type="signal peptide" evidence="7">
    <location>
        <begin position="1"/>
        <end position="22"/>
    </location>
</feature>
<dbReference type="AlphaFoldDB" id="A0A0B5F6V8"/>
<evidence type="ECO:0000256" key="3">
    <source>
        <dbReference type="ARBA" id="ARBA00022729"/>
    </source>
</evidence>
<comment type="similarity">
    <text evidence="1">Belongs to the glycosyl hydrolase 29 family.</text>
</comment>
<evidence type="ECO:0000256" key="5">
    <source>
        <dbReference type="ARBA" id="ARBA00023295"/>
    </source>
</evidence>
<dbReference type="InterPro" id="IPR000421">
    <property type="entry name" value="FA58C"/>
</dbReference>
<evidence type="ECO:0000259" key="8">
    <source>
        <dbReference type="PROSITE" id="PS50022"/>
    </source>
</evidence>
<feature type="domain" description="F5/8 type C" evidence="8">
    <location>
        <begin position="397"/>
        <end position="536"/>
    </location>
</feature>